<evidence type="ECO:0000313" key="4">
    <source>
        <dbReference type="EMBL" id="RVU28083.1"/>
    </source>
</evidence>
<dbReference type="Pfam" id="PF13458">
    <property type="entry name" value="Peripla_BP_6"/>
    <property type="match status" value="1"/>
</dbReference>
<gene>
    <name evidence="4" type="ORF">EOT10_07430</name>
</gene>
<proteinExistence type="inferred from homology"/>
<protein>
    <submittedName>
        <fullName evidence="4">ABC transporter substrate-binding protein</fullName>
    </submittedName>
</protein>
<dbReference type="InterPro" id="IPR028082">
    <property type="entry name" value="Peripla_BP_I"/>
</dbReference>
<dbReference type="Gene3D" id="3.40.50.2300">
    <property type="match status" value="2"/>
</dbReference>
<dbReference type="AlphaFoldDB" id="A0A3S2XY60"/>
<evidence type="ECO:0000259" key="3">
    <source>
        <dbReference type="Pfam" id="PF13458"/>
    </source>
</evidence>
<evidence type="ECO:0000256" key="2">
    <source>
        <dbReference type="ARBA" id="ARBA00022729"/>
    </source>
</evidence>
<dbReference type="SUPFAM" id="SSF53822">
    <property type="entry name" value="Periplasmic binding protein-like I"/>
    <property type="match status" value="1"/>
</dbReference>
<organism evidence="4 5">
    <name type="scientific">Streptomyces antnestii</name>
    <dbReference type="NCBI Taxonomy" id="2494256"/>
    <lineage>
        <taxon>Bacteria</taxon>
        <taxon>Bacillati</taxon>
        <taxon>Actinomycetota</taxon>
        <taxon>Actinomycetes</taxon>
        <taxon>Kitasatosporales</taxon>
        <taxon>Streptomycetaceae</taxon>
        <taxon>Streptomyces</taxon>
    </lineage>
</organism>
<evidence type="ECO:0000256" key="1">
    <source>
        <dbReference type="ARBA" id="ARBA00010062"/>
    </source>
</evidence>
<evidence type="ECO:0000313" key="5">
    <source>
        <dbReference type="Proteomes" id="UP000283128"/>
    </source>
</evidence>
<sequence>MNRRIVAVVASATGLALTLTGCGSGSGKDAKSADEPYRVLVTGGLSAQGALADNSATSVLSAKAGAKVVNASGGILGHKVEVTVVDDASDPTTAVTKLREAINSGKKPDLFLDSGPSTVTAAVLPILKQSNILSMNIGPTADSSNPSAFPLNFDLAPSPTDYVKGFIPHLKEKGYKKVGIIHGSSSYGETFNTEVTKAFTGAGIKVVKSEEYDVAALDMTPQLQSVRAAGPDALIMDGYGAPVGYLLKSMKKLGWKIPIVANTSVSATGLISTPPPTGVLGTDQVKNLVMQVHKSTKHDSGDAAVNKAVAAMKSLGRIRSTLILANNYDALTLVAAAAEKTGSLGDPKALAKALEDKSVQAKAKTTMMNGYHFTATSHSPNSDAGAFLFVEPSEIKDGQFQ</sequence>
<dbReference type="Proteomes" id="UP000283128">
    <property type="component" value="Unassembled WGS sequence"/>
</dbReference>
<keyword evidence="5" id="KW-1185">Reference proteome</keyword>
<dbReference type="PANTHER" id="PTHR30483">
    <property type="entry name" value="LEUCINE-SPECIFIC-BINDING PROTEIN"/>
    <property type="match status" value="1"/>
</dbReference>
<comment type="similarity">
    <text evidence="1">Belongs to the leucine-binding protein family.</text>
</comment>
<feature type="domain" description="Leucine-binding protein" evidence="3">
    <location>
        <begin position="48"/>
        <end position="383"/>
    </location>
</feature>
<reference evidence="4 5" key="1">
    <citation type="submission" date="2019-01" db="EMBL/GenBank/DDBJ databases">
        <title>Genome sequences of Streptomyces and Rhizobium isolates collected from root and soil.</title>
        <authorList>
            <person name="Chhettri S."/>
            <person name="Sevigny J.L."/>
            <person name="Sen A."/>
            <person name="Ennis N."/>
            <person name="Tisa L."/>
        </authorList>
    </citation>
    <scope>NUCLEOTIDE SEQUENCE [LARGE SCALE GENOMIC DNA]</scope>
    <source>
        <strain evidence="4 5">San01</strain>
    </source>
</reference>
<accession>A0A3S2XY60</accession>
<dbReference type="RefSeq" id="WP_127827238.1">
    <property type="nucleotide sequence ID" value="NZ_RZYA01000002.1"/>
</dbReference>
<dbReference type="PROSITE" id="PS51257">
    <property type="entry name" value="PROKAR_LIPOPROTEIN"/>
    <property type="match status" value="1"/>
</dbReference>
<dbReference type="EMBL" id="RZYA01000002">
    <property type="protein sequence ID" value="RVU28083.1"/>
    <property type="molecule type" value="Genomic_DNA"/>
</dbReference>
<dbReference type="InterPro" id="IPR051010">
    <property type="entry name" value="BCAA_transport"/>
</dbReference>
<dbReference type="OrthoDB" id="7337537at2"/>
<dbReference type="InterPro" id="IPR028081">
    <property type="entry name" value="Leu-bd"/>
</dbReference>
<comment type="caution">
    <text evidence="4">The sequence shown here is derived from an EMBL/GenBank/DDBJ whole genome shotgun (WGS) entry which is preliminary data.</text>
</comment>
<name>A0A3S2XY60_9ACTN</name>
<dbReference type="PANTHER" id="PTHR30483:SF6">
    <property type="entry name" value="PERIPLASMIC BINDING PROTEIN OF ABC TRANSPORTER FOR NATURAL AMINO ACIDS"/>
    <property type="match status" value="1"/>
</dbReference>
<keyword evidence="2" id="KW-0732">Signal</keyword>